<dbReference type="RefSeq" id="WP_171778918.1">
    <property type="nucleotide sequence ID" value="NZ_CP045273.1"/>
</dbReference>
<name>A0A6M6E915_PRIMG</name>
<protein>
    <submittedName>
        <fullName evidence="1">Uncharacterized protein</fullName>
    </submittedName>
</protein>
<evidence type="ECO:0000313" key="1">
    <source>
        <dbReference type="EMBL" id="QJX80918.1"/>
    </source>
</evidence>
<proteinExistence type="predicted"/>
<gene>
    <name evidence="1" type="ORF">FDZ14_33035</name>
</gene>
<reference evidence="1 2" key="1">
    <citation type="submission" date="2019-10" db="EMBL/GenBank/DDBJ databases">
        <title>Complete genome sequences for adaption low water activity.</title>
        <authorList>
            <person name="Zhao L."/>
            <person name="Zhong J."/>
        </authorList>
    </citation>
    <scope>NUCLEOTIDE SEQUENCE [LARGE SCALE GENOMIC DNA]</scope>
    <source>
        <strain evidence="1 2">FDU301</strain>
        <plasmid evidence="2">pfdu301a</plasmid>
    </source>
</reference>
<organism evidence="1 2">
    <name type="scientific">Priestia megaterium</name>
    <name type="common">Bacillus megaterium</name>
    <dbReference type="NCBI Taxonomy" id="1404"/>
    <lineage>
        <taxon>Bacteria</taxon>
        <taxon>Bacillati</taxon>
        <taxon>Bacillota</taxon>
        <taxon>Bacilli</taxon>
        <taxon>Bacillales</taxon>
        <taxon>Bacillaceae</taxon>
        <taxon>Priestia</taxon>
    </lineage>
</organism>
<dbReference type="Proteomes" id="UP000501076">
    <property type="component" value="Plasmid pFDU301A"/>
</dbReference>
<sequence length="121" mass="13443">MNKVMTSKEVIKASSYYVVNAVGGGQSLPEMGLTQELENALNWANELYNKFSNMNDYKEDGYVKITGFEDIDDSGKDVIVIDLMGHMDTGADVDVEAATAAVKRGIIEQIKNQLGIVYHWY</sequence>
<accession>A0A6M6E915</accession>
<dbReference type="EMBL" id="CP045273">
    <property type="protein sequence ID" value="QJX80918.1"/>
    <property type="molecule type" value="Genomic_DNA"/>
</dbReference>
<evidence type="ECO:0000313" key="2">
    <source>
        <dbReference type="Proteomes" id="UP000501076"/>
    </source>
</evidence>
<keyword evidence="1" id="KW-0614">Plasmid</keyword>
<geneLocation type="plasmid" evidence="2">
    <name>pfdu301a</name>
</geneLocation>
<dbReference type="AlphaFoldDB" id="A0A6M6E915"/>